<organism evidence="1">
    <name type="scientific">Anopheles marajoara</name>
    <dbReference type="NCBI Taxonomy" id="58244"/>
    <lineage>
        <taxon>Eukaryota</taxon>
        <taxon>Metazoa</taxon>
        <taxon>Ecdysozoa</taxon>
        <taxon>Arthropoda</taxon>
        <taxon>Hexapoda</taxon>
        <taxon>Insecta</taxon>
        <taxon>Pterygota</taxon>
        <taxon>Neoptera</taxon>
        <taxon>Endopterygota</taxon>
        <taxon>Diptera</taxon>
        <taxon>Nematocera</taxon>
        <taxon>Culicoidea</taxon>
        <taxon>Culicidae</taxon>
        <taxon>Anophelinae</taxon>
        <taxon>Anopheles</taxon>
    </lineage>
</organism>
<dbReference type="AlphaFoldDB" id="A0A2M4C749"/>
<reference evidence="1" key="1">
    <citation type="submission" date="2018-01" db="EMBL/GenBank/DDBJ databases">
        <title>An insight into the sialome of Amazonian anophelines.</title>
        <authorList>
            <person name="Ribeiro J.M."/>
            <person name="Scarpassa V."/>
            <person name="Calvo E."/>
        </authorList>
    </citation>
    <scope>NUCLEOTIDE SEQUENCE</scope>
    <source>
        <tissue evidence="1">Salivary glands</tissue>
    </source>
</reference>
<proteinExistence type="predicted"/>
<accession>A0A2M4C749</accession>
<protein>
    <submittedName>
        <fullName evidence="1">Putative secreted protein</fullName>
    </submittedName>
</protein>
<dbReference type="EMBL" id="GGFJ01011938">
    <property type="protein sequence ID" value="MBW61079.1"/>
    <property type="molecule type" value="Transcribed_RNA"/>
</dbReference>
<sequence length="129" mass="14231">MMGKLLIWLLLRITCFRFTQLAKLLGTVVSRLFIILSVSSLTSTPMHSGITAILLPLALRCLRMVKRATSSGRTVKRFSEMSSVFSTFGNVFSAEGNSSSRRSEILSTPVFLAVSKCCFTCLFPMVVVL</sequence>
<name>A0A2M4C749_9DIPT</name>
<evidence type="ECO:0000313" key="1">
    <source>
        <dbReference type="EMBL" id="MBW61079.1"/>
    </source>
</evidence>